<evidence type="ECO:0000259" key="8">
    <source>
        <dbReference type="PROSITE" id="PS51007"/>
    </source>
</evidence>
<evidence type="ECO:0000313" key="9">
    <source>
        <dbReference type="EMBL" id="OGG96310.1"/>
    </source>
</evidence>
<sequence length="102" mass="10914">MKKFLPALLMGLLLAAPAFALDGKDLYESKKCSMCHGPAGKSSNNMFPALAGKDATFLAQETLKIKSGDRTGKMTGSMKMNPGVKNLTEEEAQAIGEYLSKQ</sequence>
<dbReference type="EMBL" id="MFNE01000016">
    <property type="protein sequence ID" value="OGG96310.1"/>
    <property type="molecule type" value="Genomic_DNA"/>
</dbReference>
<evidence type="ECO:0000256" key="1">
    <source>
        <dbReference type="ARBA" id="ARBA00022448"/>
    </source>
</evidence>
<feature type="domain" description="Cytochrome c" evidence="8">
    <location>
        <begin position="18"/>
        <end position="102"/>
    </location>
</feature>
<gene>
    <name evidence="9" type="ORF">A2527_02355</name>
</gene>
<keyword evidence="3 6" id="KW-0479">Metal-binding</keyword>
<dbReference type="InterPro" id="IPR009056">
    <property type="entry name" value="Cyt_c-like_dom"/>
</dbReference>
<keyword evidence="7" id="KW-0732">Signal</keyword>
<accession>A0A1F6GDY0</accession>
<keyword evidence="5 6" id="KW-0408">Iron</keyword>
<comment type="caution">
    <text evidence="9">The sequence shown here is derived from an EMBL/GenBank/DDBJ whole genome shotgun (WGS) entry which is preliminary data.</text>
</comment>
<reference evidence="9 10" key="1">
    <citation type="journal article" date="2016" name="Nat. Commun.">
        <title>Thousands of microbial genomes shed light on interconnected biogeochemical processes in an aquifer system.</title>
        <authorList>
            <person name="Anantharaman K."/>
            <person name="Brown C.T."/>
            <person name="Hug L.A."/>
            <person name="Sharon I."/>
            <person name="Castelle C.J."/>
            <person name="Probst A.J."/>
            <person name="Thomas B.C."/>
            <person name="Singh A."/>
            <person name="Wilkins M.J."/>
            <person name="Karaoz U."/>
            <person name="Brodie E.L."/>
            <person name="Williams K.H."/>
            <person name="Hubbard S.S."/>
            <person name="Banfield J.F."/>
        </authorList>
    </citation>
    <scope>NUCLEOTIDE SEQUENCE [LARGE SCALE GENOMIC DNA]</scope>
</reference>
<name>A0A1F6GDY0_9PROT</name>
<proteinExistence type="predicted"/>
<keyword evidence="4" id="KW-0249">Electron transport</keyword>
<evidence type="ECO:0000256" key="5">
    <source>
        <dbReference type="ARBA" id="ARBA00023004"/>
    </source>
</evidence>
<organism evidence="9 10">
    <name type="scientific">Candidatus Lambdaproteobacteria bacterium RIFOXYD2_FULL_50_16</name>
    <dbReference type="NCBI Taxonomy" id="1817772"/>
    <lineage>
        <taxon>Bacteria</taxon>
        <taxon>Pseudomonadati</taxon>
        <taxon>Pseudomonadota</taxon>
        <taxon>Candidatus Lambdaproteobacteria</taxon>
    </lineage>
</organism>
<dbReference type="STRING" id="1817772.A2527_02355"/>
<evidence type="ECO:0000256" key="2">
    <source>
        <dbReference type="ARBA" id="ARBA00022617"/>
    </source>
</evidence>
<dbReference type="Pfam" id="PF00034">
    <property type="entry name" value="Cytochrom_C"/>
    <property type="match status" value="1"/>
</dbReference>
<evidence type="ECO:0000256" key="3">
    <source>
        <dbReference type="ARBA" id="ARBA00022723"/>
    </source>
</evidence>
<dbReference type="PANTHER" id="PTHR33751:SF9">
    <property type="entry name" value="CYTOCHROME C4"/>
    <property type="match status" value="1"/>
</dbReference>
<evidence type="ECO:0000256" key="6">
    <source>
        <dbReference type="PROSITE-ProRule" id="PRU00433"/>
    </source>
</evidence>
<evidence type="ECO:0000313" key="10">
    <source>
        <dbReference type="Proteomes" id="UP000178449"/>
    </source>
</evidence>
<evidence type="ECO:0000256" key="7">
    <source>
        <dbReference type="SAM" id="SignalP"/>
    </source>
</evidence>
<keyword evidence="1" id="KW-0813">Transport</keyword>
<dbReference type="Gene3D" id="1.10.760.10">
    <property type="entry name" value="Cytochrome c-like domain"/>
    <property type="match status" value="1"/>
</dbReference>
<dbReference type="InterPro" id="IPR036909">
    <property type="entry name" value="Cyt_c-like_dom_sf"/>
</dbReference>
<dbReference type="SUPFAM" id="SSF46626">
    <property type="entry name" value="Cytochrome c"/>
    <property type="match status" value="1"/>
</dbReference>
<keyword evidence="2 6" id="KW-0349">Heme</keyword>
<dbReference type="GO" id="GO:0046872">
    <property type="term" value="F:metal ion binding"/>
    <property type="evidence" value="ECO:0007669"/>
    <property type="project" value="UniProtKB-KW"/>
</dbReference>
<dbReference type="AlphaFoldDB" id="A0A1F6GDY0"/>
<protein>
    <recommendedName>
        <fullName evidence="8">Cytochrome c domain-containing protein</fullName>
    </recommendedName>
</protein>
<evidence type="ECO:0000256" key="4">
    <source>
        <dbReference type="ARBA" id="ARBA00022982"/>
    </source>
</evidence>
<dbReference type="PANTHER" id="PTHR33751">
    <property type="entry name" value="CBB3-TYPE CYTOCHROME C OXIDASE SUBUNIT FIXP"/>
    <property type="match status" value="1"/>
</dbReference>
<dbReference type="PROSITE" id="PS51007">
    <property type="entry name" value="CYTC"/>
    <property type="match status" value="1"/>
</dbReference>
<dbReference type="GO" id="GO:0020037">
    <property type="term" value="F:heme binding"/>
    <property type="evidence" value="ECO:0007669"/>
    <property type="project" value="InterPro"/>
</dbReference>
<dbReference type="GO" id="GO:0009055">
    <property type="term" value="F:electron transfer activity"/>
    <property type="evidence" value="ECO:0007669"/>
    <property type="project" value="InterPro"/>
</dbReference>
<dbReference type="Proteomes" id="UP000178449">
    <property type="component" value="Unassembled WGS sequence"/>
</dbReference>
<feature type="signal peptide" evidence="7">
    <location>
        <begin position="1"/>
        <end position="20"/>
    </location>
</feature>
<dbReference type="InterPro" id="IPR050597">
    <property type="entry name" value="Cytochrome_c_Oxidase_Subunit"/>
</dbReference>
<feature type="chain" id="PRO_5009524649" description="Cytochrome c domain-containing protein" evidence="7">
    <location>
        <begin position="21"/>
        <end position="102"/>
    </location>
</feature>